<evidence type="ECO:0000256" key="1">
    <source>
        <dbReference type="SAM" id="Phobius"/>
    </source>
</evidence>
<feature type="transmembrane region" description="Helical" evidence="1">
    <location>
        <begin position="12"/>
        <end position="31"/>
    </location>
</feature>
<keyword evidence="1" id="KW-0812">Transmembrane</keyword>
<name>A0A3D8MDH5_9ALTE</name>
<keyword evidence="3" id="KW-1185">Reference proteome</keyword>
<keyword evidence="1" id="KW-0472">Membrane</keyword>
<reference evidence="3" key="1">
    <citation type="submission" date="2018-08" db="EMBL/GenBank/DDBJ databases">
        <authorList>
            <person name="Zhang J."/>
            <person name="Du Z.-J."/>
        </authorList>
    </citation>
    <scope>NUCLEOTIDE SEQUENCE [LARGE SCALE GENOMIC DNA]</scope>
    <source>
        <strain evidence="3">KCTC 52655</strain>
    </source>
</reference>
<comment type="caution">
    <text evidence="2">The sequence shown here is derived from an EMBL/GenBank/DDBJ whole genome shotgun (WGS) entry which is preliminary data.</text>
</comment>
<keyword evidence="1" id="KW-1133">Transmembrane helix</keyword>
<evidence type="ECO:0000313" key="2">
    <source>
        <dbReference type="EMBL" id="RDV28897.1"/>
    </source>
</evidence>
<dbReference type="EMBL" id="QRHA01000001">
    <property type="protein sequence ID" value="RDV28897.1"/>
    <property type="molecule type" value="Genomic_DNA"/>
</dbReference>
<dbReference type="Proteomes" id="UP000256561">
    <property type="component" value="Unassembled WGS sequence"/>
</dbReference>
<protein>
    <submittedName>
        <fullName evidence="2">Uncharacterized protein</fullName>
    </submittedName>
</protein>
<sequence>MSQARMSILGHFGLLLFSAAASLLFFAASFIQSNQVFAVTLLSFASLELMLIIRQWLDPGKGSSTR</sequence>
<proteinExistence type="predicted"/>
<feature type="transmembrane region" description="Helical" evidence="1">
    <location>
        <begin position="37"/>
        <end position="57"/>
    </location>
</feature>
<accession>A0A3D8MDH5</accession>
<evidence type="ECO:0000313" key="3">
    <source>
        <dbReference type="Proteomes" id="UP000256561"/>
    </source>
</evidence>
<gene>
    <name evidence="2" type="ORF">DXV75_00035</name>
</gene>
<dbReference type="RefSeq" id="WP_115591188.1">
    <property type="nucleotide sequence ID" value="NZ_QRHA01000001.1"/>
</dbReference>
<organism evidence="2 3">
    <name type="scientific">Alteromonas aestuariivivens</name>
    <dbReference type="NCBI Taxonomy" id="1938339"/>
    <lineage>
        <taxon>Bacteria</taxon>
        <taxon>Pseudomonadati</taxon>
        <taxon>Pseudomonadota</taxon>
        <taxon>Gammaproteobacteria</taxon>
        <taxon>Alteromonadales</taxon>
        <taxon>Alteromonadaceae</taxon>
        <taxon>Alteromonas/Salinimonas group</taxon>
        <taxon>Alteromonas</taxon>
    </lineage>
</organism>
<dbReference type="AlphaFoldDB" id="A0A3D8MDH5"/>